<feature type="domain" description="Septin-type G" evidence="2">
    <location>
        <begin position="121"/>
        <end position="381"/>
    </location>
</feature>
<organism evidence="3 4">
    <name type="scientific">Rhizoclosmatium globosum</name>
    <dbReference type="NCBI Taxonomy" id="329046"/>
    <lineage>
        <taxon>Eukaryota</taxon>
        <taxon>Fungi</taxon>
        <taxon>Fungi incertae sedis</taxon>
        <taxon>Chytridiomycota</taxon>
        <taxon>Chytridiomycota incertae sedis</taxon>
        <taxon>Chytridiomycetes</taxon>
        <taxon>Chytridiales</taxon>
        <taxon>Chytriomycetaceae</taxon>
        <taxon>Rhizoclosmatium</taxon>
    </lineage>
</organism>
<keyword evidence="1" id="KW-0547">Nucleotide-binding</keyword>
<gene>
    <name evidence="3" type="ORF">BCR33DRAFT_850206</name>
</gene>
<dbReference type="GO" id="GO:0005525">
    <property type="term" value="F:GTP binding"/>
    <property type="evidence" value="ECO:0007669"/>
    <property type="project" value="UniProtKB-KW"/>
</dbReference>
<dbReference type="PANTHER" id="PTHR18884">
    <property type="entry name" value="SEPTIN"/>
    <property type="match status" value="1"/>
</dbReference>
<dbReference type="EMBL" id="MCGO01000021">
    <property type="protein sequence ID" value="ORY44672.1"/>
    <property type="molecule type" value="Genomic_DNA"/>
</dbReference>
<dbReference type="SUPFAM" id="SSF52540">
    <property type="entry name" value="P-loop containing nucleoside triphosphate hydrolases"/>
    <property type="match status" value="1"/>
</dbReference>
<keyword evidence="4" id="KW-1185">Reference proteome</keyword>
<reference evidence="3 4" key="1">
    <citation type="submission" date="2016-07" db="EMBL/GenBank/DDBJ databases">
        <title>Pervasive Adenine N6-methylation of Active Genes in Fungi.</title>
        <authorList>
            <consortium name="DOE Joint Genome Institute"/>
            <person name="Mondo S.J."/>
            <person name="Dannebaum R.O."/>
            <person name="Kuo R.C."/>
            <person name="Labutti K."/>
            <person name="Haridas S."/>
            <person name="Kuo A."/>
            <person name="Salamov A."/>
            <person name="Ahrendt S.R."/>
            <person name="Lipzen A."/>
            <person name="Sullivan W."/>
            <person name="Andreopoulos W.B."/>
            <person name="Clum A."/>
            <person name="Lindquist E."/>
            <person name="Daum C."/>
            <person name="Ramamoorthy G.K."/>
            <person name="Gryganskyi A."/>
            <person name="Culley D."/>
            <person name="Magnuson J.K."/>
            <person name="James T.Y."/>
            <person name="O'Malley M.A."/>
            <person name="Stajich J.E."/>
            <person name="Spatafora J.W."/>
            <person name="Visel A."/>
            <person name="Grigoriev I.V."/>
        </authorList>
    </citation>
    <scope>NUCLEOTIDE SEQUENCE [LARGE SCALE GENOMIC DNA]</scope>
    <source>
        <strain evidence="3 4">JEL800</strain>
    </source>
</reference>
<sequence length="381" mass="41560">MSNNQTAAKGFWVPSRSDEVHVQPGDQLDVVREYPDGWILILNGAAKGFAPKVVIEGVSVGQGRPKPRHESLYTKDLISIDPLSPGKEGAPSDSDALKGRIKAKIKSLLGVAEARAQTPSNCGSLKIMVAGDAGIGKTSLIHAFTLSDAFVQHGPITSLDNTMSVSPKISELKASTIPPSQLRFGEDPNNITFVDTPGLGSFMDAMMVIKPVVEYVEAQFRPTNTLFSPHIPTQKLVNLLKSGTGSHSHVDVCIYCILHRLKPVDLEYMRLLSGNVTVIPVIIKADTMSAQEVFELKRVVIENIAKANIPIYGFGLGEQDLIDAARLKIAGAVPFAVCSKEREYGKCLDETELLKRGLFSNNVWDIRTLTAERFSAWRLRQ</sequence>
<comment type="similarity">
    <text evidence="1">Belongs to the TRAFAC class TrmE-Era-EngA-EngB-Septin-like GTPase superfamily. Septin GTPase family.</text>
</comment>
<dbReference type="InterPro" id="IPR036028">
    <property type="entry name" value="SH3-like_dom_sf"/>
</dbReference>
<dbReference type="OrthoDB" id="5340910at2759"/>
<dbReference type="Gene3D" id="3.40.50.300">
    <property type="entry name" value="P-loop containing nucleotide triphosphate hydrolases"/>
    <property type="match status" value="1"/>
</dbReference>
<evidence type="ECO:0000256" key="1">
    <source>
        <dbReference type="RuleBase" id="RU004560"/>
    </source>
</evidence>
<keyword evidence="1" id="KW-0342">GTP-binding</keyword>
<protein>
    <recommendedName>
        <fullName evidence="2">Septin-type G domain-containing protein</fullName>
    </recommendedName>
</protein>
<proteinExistence type="inferred from homology"/>
<dbReference type="STRING" id="329046.A0A1Y2CCA5"/>
<dbReference type="SUPFAM" id="SSF50044">
    <property type="entry name" value="SH3-domain"/>
    <property type="match status" value="1"/>
</dbReference>
<dbReference type="Pfam" id="PF00735">
    <property type="entry name" value="Septin"/>
    <property type="match status" value="1"/>
</dbReference>
<comment type="caution">
    <text evidence="3">The sequence shown here is derived from an EMBL/GenBank/DDBJ whole genome shotgun (WGS) entry which is preliminary data.</text>
</comment>
<evidence type="ECO:0000313" key="4">
    <source>
        <dbReference type="Proteomes" id="UP000193642"/>
    </source>
</evidence>
<dbReference type="InterPro" id="IPR030379">
    <property type="entry name" value="G_SEPTIN_dom"/>
</dbReference>
<dbReference type="PROSITE" id="PS51719">
    <property type="entry name" value="G_SEPTIN"/>
    <property type="match status" value="1"/>
</dbReference>
<dbReference type="Proteomes" id="UP000193642">
    <property type="component" value="Unassembled WGS sequence"/>
</dbReference>
<name>A0A1Y2CCA5_9FUNG</name>
<dbReference type="AlphaFoldDB" id="A0A1Y2CCA5"/>
<accession>A0A1Y2CCA5</accession>
<evidence type="ECO:0000313" key="3">
    <source>
        <dbReference type="EMBL" id="ORY44672.1"/>
    </source>
</evidence>
<evidence type="ECO:0000259" key="2">
    <source>
        <dbReference type="PROSITE" id="PS51719"/>
    </source>
</evidence>
<dbReference type="InterPro" id="IPR027417">
    <property type="entry name" value="P-loop_NTPase"/>
</dbReference>